<dbReference type="SUPFAM" id="SSF51126">
    <property type="entry name" value="Pectin lyase-like"/>
    <property type="match status" value="4"/>
</dbReference>
<evidence type="ECO:0000313" key="3">
    <source>
        <dbReference type="Proteomes" id="UP000620559"/>
    </source>
</evidence>
<sequence>MRQLQQPLIVFYLIVAVLLADVRGNVMAVVRFGWLVGITMGSAMWIKGAVAQITPDSTLPNNSIVTLNGSTFNITGGAQTGSNLFHSFQDFSVPTGSTASFNNTVDIQNIISRVTGGSVSDIDGLIKANGSANLFLINPNGIIFGENASLNVGGSFVASTANAIQFGEQGFFSATNLTNNAPLLTVNPSALFFNQIAAPIQNNSVAPAGTELAGFDVFGLRVPDGKSLLLIGGNINMDRGQLNAYGGRVELGGLADSGTVALNVNGDNVSAGFPTESAFADVSLTNRASVWVEAGNSGSIIINARNLDITKGSTLSAGIGQGLGSDGSVAGDIALNATGEITVVDSNIVNNVRADAVGNAGNIRISADFLELTNGAQLQANTSGKGDAGNVIIDVRGNVSFDNMSAAFSTVERTGEGKGGNVQISADSLELTNGAQLLASTRGKGDAGNVIIDVRGNVSFNGTSSDGRFFSAAFSRSAAESIVNEGAVGKGGNVQISADSLSLTNFAQLVADTRGKGDAGNVIIDVRGNVSFDNISDASSTVERTGEGKGGNVQISADSLSLTNGAQLLASTRGKGDAGNVIIDVRGNVSFNNISTAYSSVERTGEGKGGNVQISADSLSLTNGAQLLASTRGKGDAGNVIIDVRGNVSFDNMSAASSTVERTGEGKGGNVQINADSLSLTNVAELLASTRGKGDAGNVIIDVRGNVSFDNMSTAFSTVERTGEGKGGNVQISADSLSLTNGAQLLASTRGKGDAGKIEINAPNRVSVSGTSSITGLTSALFTSTFPSSTGIGGDIIVNTTNLRVSDGAVLDTRTNNNGNGGNITLNVRQAEILNGGQLLSTSSSAGNAGKITVNATDRVIVDGSDRTFNDRVAQFGRAVSPIDDSSGVFVRAQSTGSAGSIEITTPQIRLDNTATISAESESGSGGNINLFPTNFLIHRRGSQISTSAGTAQQSGDGGNIDINTPNGFIIAVPNENSDISANAFEGQGGIIKINATGIYGIAPLSREDLQRNSPGLNPSEVPTSDITAISQTNPTLSGTIELNTPEVDPNSGLVELPTIPVDTEVAQGCYTPGYAQSSFVITGRGGLPPNPKDILTPDATQIDWVSVKPSNNNRFLPPVTTKPTTSIPKRIVEATGATLNAKGQIVLTANSSTVTPLTSKQNPPQCHGHGK</sequence>
<accession>A0A8J7F357</accession>
<evidence type="ECO:0000259" key="1">
    <source>
        <dbReference type="SMART" id="SM00912"/>
    </source>
</evidence>
<dbReference type="Pfam" id="PF05860">
    <property type="entry name" value="TPS"/>
    <property type="match status" value="1"/>
</dbReference>
<keyword evidence="3" id="KW-1185">Reference proteome</keyword>
<dbReference type="NCBIfam" id="TIGR01901">
    <property type="entry name" value="adhes_NPXG"/>
    <property type="match status" value="1"/>
</dbReference>
<dbReference type="EMBL" id="JADEWL010000013">
    <property type="protein sequence ID" value="MBE9212300.1"/>
    <property type="molecule type" value="Genomic_DNA"/>
</dbReference>
<protein>
    <submittedName>
        <fullName evidence="2">Filamentous hemagglutinin N-terminal domain-containing protein</fullName>
    </submittedName>
</protein>
<dbReference type="InterPro" id="IPR008638">
    <property type="entry name" value="FhaB/CdiA-like_TPS"/>
</dbReference>
<dbReference type="Proteomes" id="UP000620559">
    <property type="component" value="Unassembled WGS sequence"/>
</dbReference>
<dbReference type="Gene3D" id="2.160.20.10">
    <property type="entry name" value="Single-stranded right-handed beta-helix, Pectin lyase-like"/>
    <property type="match status" value="3"/>
</dbReference>
<dbReference type="SMART" id="SM00912">
    <property type="entry name" value="Haemagg_act"/>
    <property type="match status" value="1"/>
</dbReference>
<dbReference type="InterPro" id="IPR011050">
    <property type="entry name" value="Pectin_lyase_fold/virulence"/>
</dbReference>
<comment type="caution">
    <text evidence="2">The sequence shown here is derived from an EMBL/GenBank/DDBJ whole genome shotgun (WGS) entry which is preliminary data.</text>
</comment>
<dbReference type="AlphaFoldDB" id="A0A8J7F357"/>
<dbReference type="InterPro" id="IPR012334">
    <property type="entry name" value="Pectin_lyas_fold"/>
</dbReference>
<reference evidence="2" key="1">
    <citation type="submission" date="2020-10" db="EMBL/GenBank/DDBJ databases">
        <authorList>
            <person name="Castelo-Branco R."/>
            <person name="Eusebio N."/>
            <person name="Adriana R."/>
            <person name="Vieira A."/>
            <person name="Brugerolle De Fraissinette N."/>
            <person name="Rezende De Castro R."/>
            <person name="Schneider M.P."/>
            <person name="Vasconcelos V."/>
            <person name="Leao P.N."/>
        </authorList>
    </citation>
    <scope>NUCLEOTIDE SEQUENCE</scope>
    <source>
        <strain evidence="2">LEGE 06105</strain>
    </source>
</reference>
<name>A0A8J7F357_9CYAN</name>
<evidence type="ECO:0000313" key="2">
    <source>
        <dbReference type="EMBL" id="MBE9212300.1"/>
    </source>
</evidence>
<proteinExistence type="predicted"/>
<feature type="domain" description="Filamentous haemagglutinin FhaB/tRNA nuclease CdiA-like TPS" evidence="1">
    <location>
        <begin position="56"/>
        <end position="167"/>
    </location>
</feature>
<organism evidence="2 3">
    <name type="scientific">Plectonema cf. radiosum LEGE 06105</name>
    <dbReference type="NCBI Taxonomy" id="945769"/>
    <lineage>
        <taxon>Bacteria</taxon>
        <taxon>Bacillati</taxon>
        <taxon>Cyanobacteriota</taxon>
        <taxon>Cyanophyceae</taxon>
        <taxon>Oscillatoriophycideae</taxon>
        <taxon>Oscillatoriales</taxon>
        <taxon>Microcoleaceae</taxon>
        <taxon>Plectonema</taxon>
    </lineage>
</organism>
<dbReference type="RefSeq" id="WP_193918106.1">
    <property type="nucleotide sequence ID" value="NZ_JADEWL010000013.1"/>
</dbReference>
<gene>
    <name evidence="2" type="ORF">IQ247_06190</name>
</gene>